<dbReference type="Proteomes" id="UP000192393">
    <property type="component" value="Unassembled WGS sequence"/>
</dbReference>
<dbReference type="AlphaFoldDB" id="A0A1W1YED0"/>
<dbReference type="RefSeq" id="WP_084015556.1">
    <property type="nucleotide sequence ID" value="NZ_FWXS01000001.1"/>
</dbReference>
<evidence type="ECO:0000313" key="2">
    <source>
        <dbReference type="EMBL" id="SMC34570.1"/>
    </source>
</evidence>
<reference evidence="2 3" key="1">
    <citation type="submission" date="2017-04" db="EMBL/GenBank/DDBJ databases">
        <authorList>
            <person name="Afonso C.L."/>
            <person name="Miller P.J."/>
            <person name="Scott M.A."/>
            <person name="Spackman E."/>
            <person name="Goraichik I."/>
            <person name="Dimitrov K.M."/>
            <person name="Suarez D.L."/>
            <person name="Swayne D.E."/>
        </authorList>
    </citation>
    <scope>NUCLEOTIDE SEQUENCE [LARGE SCALE GENOMIC DNA]</scope>
    <source>
        <strain evidence="2 3">CGMCC 1.12708</strain>
    </source>
</reference>
<keyword evidence="1" id="KW-0472">Membrane</keyword>
<accession>A0A1W1YED0</accession>
<evidence type="ECO:0000256" key="1">
    <source>
        <dbReference type="SAM" id="Phobius"/>
    </source>
</evidence>
<dbReference type="STRING" id="1434700.SAMN06296427_101299"/>
<gene>
    <name evidence="2" type="ORF">SAMN06296427_101299</name>
</gene>
<protein>
    <submittedName>
        <fullName evidence="2">Uncharacterized protein</fullName>
    </submittedName>
</protein>
<keyword evidence="1" id="KW-0812">Transmembrane</keyword>
<name>A0A1W1YED0_9FLAO</name>
<feature type="transmembrane region" description="Helical" evidence="1">
    <location>
        <begin position="49"/>
        <end position="68"/>
    </location>
</feature>
<keyword evidence="1" id="KW-1133">Transmembrane helix</keyword>
<proteinExistence type="predicted"/>
<organism evidence="2 3">
    <name type="scientific">Moheibacter sediminis</name>
    <dbReference type="NCBI Taxonomy" id="1434700"/>
    <lineage>
        <taxon>Bacteria</taxon>
        <taxon>Pseudomonadati</taxon>
        <taxon>Bacteroidota</taxon>
        <taxon>Flavobacteriia</taxon>
        <taxon>Flavobacteriales</taxon>
        <taxon>Weeksellaceae</taxon>
        <taxon>Moheibacter</taxon>
    </lineage>
</organism>
<sequence length="307" mass="34908">MSVKDPIEDLFRDNQHGLDEQPRGLIWDKIEEKLEEKTIVPKKNNGWKYAAAACLVVGLSFASYLFLYDSNLPAQQNHEAEIVHQPMEINEENASEILDKIEEQKQSIVTTDKPFDAPEIYKVKELKPEAIPTPKADIYYDMAPAASMDYGTPVMKETEGEMYSAKQEKMADESIVFRGETPEKKGKNVITSKSEDSRRMGNMAESTITYDTIYSKKIIQQLPLKLSNKTILYDLIENTDDSVVFYNANISFPQKIIFKKKEGTVIVEYLGNSKRKGSKESTEIQSYINKNKNAIYNAGFESGIQIE</sequence>
<dbReference type="OrthoDB" id="1250816at2"/>
<evidence type="ECO:0000313" key="3">
    <source>
        <dbReference type="Proteomes" id="UP000192393"/>
    </source>
</evidence>
<dbReference type="EMBL" id="FWXS01000001">
    <property type="protein sequence ID" value="SMC34570.1"/>
    <property type="molecule type" value="Genomic_DNA"/>
</dbReference>
<keyword evidence="3" id="KW-1185">Reference proteome</keyword>